<dbReference type="Gene3D" id="1.10.150.750">
    <property type="match status" value="1"/>
</dbReference>
<keyword evidence="2" id="KW-0378">Hydrolase</keyword>
<dbReference type="EMBL" id="DQVM01000139">
    <property type="protein sequence ID" value="HIQ30350.1"/>
    <property type="molecule type" value="Genomic_DNA"/>
</dbReference>
<dbReference type="GO" id="GO:0019120">
    <property type="term" value="F:hydrolase activity, acting on acid halide bonds, in C-halide compounds"/>
    <property type="evidence" value="ECO:0007669"/>
    <property type="project" value="InterPro"/>
</dbReference>
<dbReference type="InterPro" id="IPR036412">
    <property type="entry name" value="HAD-like_sf"/>
</dbReference>
<dbReference type="PRINTS" id="PR00413">
    <property type="entry name" value="HADHALOGNASE"/>
</dbReference>
<dbReference type="Proteomes" id="UP000608579">
    <property type="component" value="Unassembled WGS sequence"/>
</dbReference>
<dbReference type="SFLD" id="SFLDS00003">
    <property type="entry name" value="Haloacid_Dehalogenase"/>
    <property type="match status" value="1"/>
</dbReference>
<evidence type="ECO:0000313" key="3">
    <source>
        <dbReference type="EMBL" id="HIQ30350.1"/>
    </source>
</evidence>
<dbReference type="NCBIfam" id="TIGR01428">
    <property type="entry name" value="HAD_type_II"/>
    <property type="match status" value="1"/>
</dbReference>
<organism evidence="3 4">
    <name type="scientific">Caldiarchaeum subterraneum</name>
    <dbReference type="NCBI Taxonomy" id="311458"/>
    <lineage>
        <taxon>Archaea</taxon>
        <taxon>Nitrososphaerota</taxon>
        <taxon>Candidatus Caldarchaeales</taxon>
        <taxon>Candidatus Caldarchaeaceae</taxon>
        <taxon>Candidatus Caldarchaeum</taxon>
    </lineage>
</organism>
<accession>A0A833ED08</accession>
<dbReference type="PANTHER" id="PTHR43316:SF9">
    <property type="entry name" value="ACID DEHALOGENASE, PUTATIVE (AFU_ORTHOLOGUE AFUA_6G14460)-RELATED"/>
    <property type="match status" value="1"/>
</dbReference>
<reference evidence="3" key="1">
    <citation type="journal article" date="2020" name="ISME J.">
        <title>Gammaproteobacteria mediating utilization of methyl-, sulfur- and petroleum organic compounds in deep ocean hydrothermal plumes.</title>
        <authorList>
            <person name="Zhou Z."/>
            <person name="Liu Y."/>
            <person name="Pan J."/>
            <person name="Cron B.R."/>
            <person name="Toner B.M."/>
            <person name="Anantharaman K."/>
            <person name="Breier J.A."/>
            <person name="Dick G.J."/>
            <person name="Li M."/>
        </authorList>
    </citation>
    <scope>NUCLEOTIDE SEQUENCE</scope>
    <source>
        <strain evidence="3">SZUA-1515</strain>
    </source>
</reference>
<dbReference type="InterPro" id="IPR023214">
    <property type="entry name" value="HAD_sf"/>
</dbReference>
<dbReference type="InterPro" id="IPR006439">
    <property type="entry name" value="HAD-SF_hydro_IA"/>
</dbReference>
<comment type="caution">
    <text evidence="3">The sequence shown here is derived from an EMBL/GenBank/DDBJ whole genome shotgun (WGS) entry which is preliminary data.</text>
</comment>
<dbReference type="PANTHER" id="PTHR43316">
    <property type="entry name" value="HYDROLASE, HALOACID DELAHOGENASE-RELATED"/>
    <property type="match status" value="1"/>
</dbReference>
<evidence type="ECO:0000256" key="2">
    <source>
        <dbReference type="ARBA" id="ARBA00022801"/>
    </source>
</evidence>
<dbReference type="AlphaFoldDB" id="A0A833ED08"/>
<proteinExistence type="inferred from homology"/>
<evidence type="ECO:0000313" key="4">
    <source>
        <dbReference type="Proteomes" id="UP000608579"/>
    </source>
</evidence>
<dbReference type="Gene3D" id="3.40.50.1000">
    <property type="entry name" value="HAD superfamily/HAD-like"/>
    <property type="match status" value="1"/>
</dbReference>
<dbReference type="InterPro" id="IPR051540">
    <property type="entry name" value="S-2-haloacid_dehalogenase"/>
</dbReference>
<dbReference type="SFLD" id="SFLDG01129">
    <property type="entry name" value="C1.5:_HAD__Beta-PGM__Phosphata"/>
    <property type="match status" value="1"/>
</dbReference>
<sequence length="221" mass="25332">MHEVKLLSFDCYGTLIDWEAGMVKALEIIKGKYGLEEDLHRLVDRYVQIELEVEKERYRKYSDVLTISLSKLLNEAGINPEPEDTRLFVKTLPSWPPFPETSSVIRQLKELGYKLAILSNIDNDLIAQSVKLIGAEFDYIITAEMTRSYKPAPGHWDMLLRVSGVERERVLHVAASIVHDIRPAKRLGFKAVWINRRGDTKPSDVEPDYTMPNLEPLPTIL</sequence>
<dbReference type="SUPFAM" id="SSF56784">
    <property type="entry name" value="HAD-like"/>
    <property type="match status" value="1"/>
</dbReference>
<dbReference type="Pfam" id="PF00702">
    <property type="entry name" value="Hydrolase"/>
    <property type="match status" value="1"/>
</dbReference>
<dbReference type="CDD" id="cd02588">
    <property type="entry name" value="HAD_L2-DEX"/>
    <property type="match status" value="1"/>
</dbReference>
<evidence type="ECO:0000256" key="1">
    <source>
        <dbReference type="ARBA" id="ARBA00007958"/>
    </source>
</evidence>
<dbReference type="NCBIfam" id="TIGR01493">
    <property type="entry name" value="HAD-SF-IA-v2"/>
    <property type="match status" value="1"/>
</dbReference>
<name>A0A833ED08_CALS0</name>
<dbReference type="InterPro" id="IPR006328">
    <property type="entry name" value="2-HAD"/>
</dbReference>
<comment type="similarity">
    <text evidence="1">Belongs to the HAD-like hydrolase superfamily.</text>
</comment>
<gene>
    <name evidence="3" type="ORF">EYH45_07290</name>
</gene>
<protein>
    <submittedName>
        <fullName evidence="3">Haloacid dehalogenase type II</fullName>
    </submittedName>
</protein>